<dbReference type="RefSeq" id="WP_124328342.1">
    <property type="nucleotide sequence ID" value="NZ_BEXT01000001.1"/>
</dbReference>
<dbReference type="EMBL" id="BEXT01000001">
    <property type="protein sequence ID" value="GBC61004.1"/>
    <property type="molecule type" value="Genomic_DNA"/>
</dbReference>
<evidence type="ECO:0000313" key="2">
    <source>
        <dbReference type="Proteomes" id="UP000288096"/>
    </source>
</evidence>
<sequence length="334" mass="35597">MANDLFTIRNILKSSREQLLDRSNVVATGVGYKVTGGKKTSTLGIICSVTEKIPVSRLPSRDRVPQTLDGVPTDVIRTGPIRALQSSTDRHRPAPGGVSIGHRDITAGTLGCLVKRGDKLFILSNNHVLANSNAAKIGDPILQPGPHDGGKYPDDHIADLEDFVPISIVGVPSECEVAGQIAKWLNVVAKYLGKDTRLQAVRIQAEDNLVDAAIARPRSPEAEYVKNEILDIGAIAGTASGELDMAIKKYGRTTNFTTGQIEQVDVTVNVQYGEGRIASFTDQLMAGAMSQGGDSGSAVLDSDNRLVGLLFAGSENSTIINRIENVFSALRVSL</sequence>
<dbReference type="Proteomes" id="UP000288096">
    <property type="component" value="Unassembled WGS sequence"/>
</dbReference>
<dbReference type="SUPFAM" id="SSF50494">
    <property type="entry name" value="Trypsin-like serine proteases"/>
    <property type="match status" value="1"/>
</dbReference>
<gene>
    <name evidence="1" type="ORF">DENIS_1964</name>
</gene>
<evidence type="ECO:0000313" key="1">
    <source>
        <dbReference type="EMBL" id="GBC61004.1"/>
    </source>
</evidence>
<name>A0A401FVN9_9BACT</name>
<protein>
    <recommendedName>
        <fullName evidence="3">Peptidase S1 domain-containing protein</fullName>
    </recommendedName>
</protein>
<dbReference type="Pfam" id="PF13365">
    <property type="entry name" value="Trypsin_2"/>
    <property type="match status" value="1"/>
</dbReference>
<dbReference type="InterPro" id="IPR043504">
    <property type="entry name" value="Peptidase_S1_PA_chymotrypsin"/>
</dbReference>
<dbReference type="AlphaFoldDB" id="A0A401FVN9"/>
<comment type="caution">
    <text evidence="1">The sequence shown here is derived from an EMBL/GenBank/DDBJ whole genome shotgun (WGS) entry which is preliminary data.</text>
</comment>
<organism evidence="1 2">
    <name type="scientific">Desulfonema ishimotonii</name>
    <dbReference type="NCBI Taxonomy" id="45657"/>
    <lineage>
        <taxon>Bacteria</taxon>
        <taxon>Pseudomonadati</taxon>
        <taxon>Thermodesulfobacteriota</taxon>
        <taxon>Desulfobacteria</taxon>
        <taxon>Desulfobacterales</taxon>
        <taxon>Desulfococcaceae</taxon>
        <taxon>Desulfonema</taxon>
    </lineage>
</organism>
<proteinExistence type="predicted"/>
<dbReference type="OrthoDB" id="9787411at2"/>
<dbReference type="InterPro" id="IPR009003">
    <property type="entry name" value="Peptidase_S1_PA"/>
</dbReference>
<keyword evidence="2" id="KW-1185">Reference proteome</keyword>
<reference evidence="2" key="2">
    <citation type="submission" date="2019-01" db="EMBL/GenBank/DDBJ databases">
        <title>Genome sequence of Desulfonema ishimotonii strain Tokyo 01.</title>
        <authorList>
            <person name="Fukui M."/>
        </authorList>
    </citation>
    <scope>NUCLEOTIDE SEQUENCE [LARGE SCALE GENOMIC DNA]</scope>
    <source>
        <strain evidence="2">Tokyo 01</strain>
    </source>
</reference>
<accession>A0A401FVN9</accession>
<reference evidence="2" key="1">
    <citation type="submission" date="2017-11" db="EMBL/GenBank/DDBJ databases">
        <authorList>
            <person name="Watanabe M."/>
            <person name="Kojima H."/>
        </authorList>
    </citation>
    <scope>NUCLEOTIDE SEQUENCE [LARGE SCALE GENOMIC DNA]</scope>
    <source>
        <strain evidence="2">Tokyo 01</strain>
    </source>
</reference>
<evidence type="ECO:0008006" key="3">
    <source>
        <dbReference type="Google" id="ProtNLM"/>
    </source>
</evidence>
<dbReference type="Gene3D" id="2.40.10.10">
    <property type="entry name" value="Trypsin-like serine proteases"/>
    <property type="match status" value="1"/>
</dbReference>